<dbReference type="InterPro" id="IPR025383">
    <property type="entry name" value="MrpA_C/MbhD"/>
</dbReference>
<evidence type="ECO:0000313" key="10">
    <source>
        <dbReference type="EMBL" id="AUX25457.1"/>
    </source>
</evidence>
<dbReference type="InterPro" id="IPR050622">
    <property type="entry name" value="CPA3_antiporter_subunitB"/>
</dbReference>
<comment type="similarity">
    <text evidence="2">Belongs to the CPA3 antiporters (TC 2.A.63) subunit B family.</text>
</comment>
<protein>
    <recommendedName>
        <fullName evidence="12">Sodium:proton antiporter</fullName>
    </recommendedName>
</protein>
<gene>
    <name evidence="10" type="ORF">SOCEGT47_060040</name>
</gene>
<dbReference type="PANTHER" id="PTHR33932">
    <property type="entry name" value="NA(+)/H(+) ANTIPORTER SUBUNIT B"/>
    <property type="match status" value="1"/>
</dbReference>
<accession>A0A4P2Q7G3</accession>
<comment type="subcellular location">
    <subcellularLocation>
        <location evidence="1">Cell membrane</location>
        <topology evidence="1">Multi-pass membrane protein</topology>
    </subcellularLocation>
</comment>
<proteinExistence type="inferred from homology"/>
<keyword evidence="3" id="KW-1003">Cell membrane</keyword>
<evidence type="ECO:0000256" key="3">
    <source>
        <dbReference type="ARBA" id="ARBA00022475"/>
    </source>
</evidence>
<dbReference type="PANTHER" id="PTHR33932:SF4">
    <property type="entry name" value="NA(+)_H(+) ANTIPORTER SUBUNIT B"/>
    <property type="match status" value="1"/>
</dbReference>
<feature type="domain" description="Na+/H+ antiporter MnhB subunit-related protein" evidence="8">
    <location>
        <begin position="185"/>
        <end position="286"/>
    </location>
</feature>
<keyword evidence="6 7" id="KW-0472">Membrane</keyword>
<dbReference type="GO" id="GO:0005886">
    <property type="term" value="C:plasma membrane"/>
    <property type="evidence" value="ECO:0007669"/>
    <property type="project" value="UniProtKB-SubCell"/>
</dbReference>
<feature type="transmembrane region" description="Helical" evidence="7">
    <location>
        <begin position="33"/>
        <end position="50"/>
    </location>
</feature>
<feature type="transmembrane region" description="Helical" evidence="7">
    <location>
        <begin position="56"/>
        <end position="78"/>
    </location>
</feature>
<sequence>MSAVDRAVDVILAMVLPFLAWRALRAVDLAKTVVLFIAFGLLSAMAWARLGAPDIALVEAAVGSGITGALVMSALGWVGPARPPPRPPSWRVRVLLALLLCGLVLLVGAVVFSLPDPSRGLRDDVLAHLGPSGVSHPVTAVLLNFRGHDTLLEIIVLLVAVLGAQSQVRSAEERDRVAPMKPLLPVLVRQLFPGIVLVAGYLLWKGAHAPGGAFQAGAILGGGAILLMLAGTVPPPPLSSPVVRIALLVGPTVFLAVATAPLFAGRHLLEYPPEHAGLLILCVESALAISIAAILAMFFPAAAPAGRSGERAREEGRS</sequence>
<feature type="transmembrane region" description="Helical" evidence="7">
    <location>
        <begin position="216"/>
        <end position="233"/>
    </location>
</feature>
<feature type="transmembrane region" description="Helical" evidence="7">
    <location>
        <begin position="245"/>
        <end position="264"/>
    </location>
</feature>
<dbReference type="AlphaFoldDB" id="A0A4P2Q7G3"/>
<evidence type="ECO:0000256" key="2">
    <source>
        <dbReference type="ARBA" id="ARBA00009425"/>
    </source>
</evidence>
<feature type="transmembrane region" description="Helical" evidence="7">
    <location>
        <begin position="183"/>
        <end position="204"/>
    </location>
</feature>
<dbReference type="RefSeq" id="WP_129352383.1">
    <property type="nucleotide sequence ID" value="NZ_CP012670.1"/>
</dbReference>
<evidence type="ECO:0000313" key="11">
    <source>
        <dbReference type="Proteomes" id="UP000295781"/>
    </source>
</evidence>
<organism evidence="10 11">
    <name type="scientific">Sorangium cellulosum</name>
    <name type="common">Polyangium cellulosum</name>
    <dbReference type="NCBI Taxonomy" id="56"/>
    <lineage>
        <taxon>Bacteria</taxon>
        <taxon>Pseudomonadati</taxon>
        <taxon>Myxococcota</taxon>
        <taxon>Polyangia</taxon>
        <taxon>Polyangiales</taxon>
        <taxon>Polyangiaceae</taxon>
        <taxon>Sorangium</taxon>
    </lineage>
</organism>
<dbReference type="Pfam" id="PF04039">
    <property type="entry name" value="MnhB"/>
    <property type="match status" value="1"/>
</dbReference>
<reference evidence="10 11" key="1">
    <citation type="submission" date="2015-09" db="EMBL/GenBank/DDBJ databases">
        <title>Sorangium comparison.</title>
        <authorList>
            <person name="Zaburannyi N."/>
            <person name="Bunk B."/>
            <person name="Overmann J."/>
            <person name="Mueller R."/>
        </authorList>
    </citation>
    <scope>NUCLEOTIDE SEQUENCE [LARGE SCALE GENOMIC DNA]</scope>
    <source>
        <strain evidence="10 11">So ceGT47</strain>
    </source>
</reference>
<feature type="transmembrane region" description="Helical" evidence="7">
    <location>
        <begin position="90"/>
        <end position="114"/>
    </location>
</feature>
<evidence type="ECO:0008006" key="12">
    <source>
        <dbReference type="Google" id="ProtNLM"/>
    </source>
</evidence>
<evidence type="ECO:0000259" key="9">
    <source>
        <dbReference type="Pfam" id="PF13244"/>
    </source>
</evidence>
<keyword evidence="4 7" id="KW-0812">Transmembrane</keyword>
<keyword evidence="5 7" id="KW-1133">Transmembrane helix</keyword>
<dbReference type="EMBL" id="CP012670">
    <property type="protein sequence ID" value="AUX25457.1"/>
    <property type="molecule type" value="Genomic_DNA"/>
</dbReference>
<evidence type="ECO:0000259" key="8">
    <source>
        <dbReference type="Pfam" id="PF04039"/>
    </source>
</evidence>
<dbReference type="Proteomes" id="UP000295781">
    <property type="component" value="Chromosome"/>
</dbReference>
<evidence type="ECO:0000256" key="6">
    <source>
        <dbReference type="ARBA" id="ARBA00023136"/>
    </source>
</evidence>
<name>A0A4P2Q7G3_SORCE</name>
<evidence type="ECO:0000256" key="5">
    <source>
        <dbReference type="ARBA" id="ARBA00022989"/>
    </source>
</evidence>
<evidence type="ECO:0000256" key="1">
    <source>
        <dbReference type="ARBA" id="ARBA00004651"/>
    </source>
</evidence>
<dbReference type="InterPro" id="IPR007182">
    <property type="entry name" value="MnhB"/>
</dbReference>
<feature type="transmembrane region" description="Helical" evidence="7">
    <location>
        <begin position="276"/>
        <end position="303"/>
    </location>
</feature>
<evidence type="ECO:0000256" key="7">
    <source>
        <dbReference type="SAM" id="Phobius"/>
    </source>
</evidence>
<dbReference type="OrthoDB" id="2085045at2"/>
<feature type="domain" description="MrpA C-terminal/MbhD" evidence="9">
    <location>
        <begin position="16"/>
        <end position="78"/>
    </location>
</feature>
<evidence type="ECO:0000256" key="4">
    <source>
        <dbReference type="ARBA" id="ARBA00022692"/>
    </source>
</evidence>
<dbReference type="Pfam" id="PF13244">
    <property type="entry name" value="MbhD"/>
    <property type="match status" value="1"/>
</dbReference>